<reference evidence="1" key="1">
    <citation type="submission" date="2021-11" db="EMBL/GenBank/DDBJ databases">
        <authorList>
            <person name="Bulgarelli D."/>
        </authorList>
    </citation>
    <scope>NUCLEOTIDE SEQUENCE</scope>
    <source>
        <strain evidence="1">Bi133</strain>
    </source>
</reference>
<name>A0A9W4PBZ2_9BACI</name>
<evidence type="ECO:0000313" key="1">
    <source>
        <dbReference type="EMBL" id="CAH0192628.1"/>
    </source>
</evidence>
<gene>
    <name evidence="1" type="ORF">SRABI133_01701</name>
</gene>
<dbReference type="AlphaFoldDB" id="A0A9W4PBZ2"/>
<protein>
    <submittedName>
        <fullName evidence="1">Uncharacterized protein</fullName>
    </submittedName>
</protein>
<sequence>MNSSLFLHNFSLIRIYNEKPVDNVYVRLLQLSVKLTRIK</sequence>
<accession>A0A9W4PBZ2</accession>
<organism evidence="1 2">
    <name type="scientific">Peribacillus simplex</name>
    <dbReference type="NCBI Taxonomy" id="1478"/>
    <lineage>
        <taxon>Bacteria</taxon>
        <taxon>Bacillati</taxon>
        <taxon>Bacillota</taxon>
        <taxon>Bacilli</taxon>
        <taxon>Bacillales</taxon>
        <taxon>Bacillaceae</taxon>
        <taxon>Peribacillus</taxon>
    </lineage>
</organism>
<comment type="caution">
    <text evidence="1">The sequence shown here is derived from an EMBL/GenBank/DDBJ whole genome shotgun (WGS) entry which is preliminary data.</text>
</comment>
<evidence type="ECO:0000313" key="2">
    <source>
        <dbReference type="Proteomes" id="UP000789326"/>
    </source>
</evidence>
<dbReference type="EMBL" id="CAKKMG010000016">
    <property type="protein sequence ID" value="CAH0192628.1"/>
    <property type="molecule type" value="Genomic_DNA"/>
</dbReference>
<dbReference type="Proteomes" id="UP000789326">
    <property type="component" value="Unassembled WGS sequence"/>
</dbReference>
<proteinExistence type="predicted"/>